<dbReference type="RefSeq" id="WP_181202588.1">
    <property type="nucleotide sequence ID" value="NZ_CP055675.1"/>
</dbReference>
<proteinExistence type="predicted"/>
<dbReference type="AlphaFoldDB" id="A0A8E4INL3"/>
<protein>
    <recommendedName>
        <fullName evidence="3">Bacterial EndoU nuclease domain-containing protein</fullName>
    </recommendedName>
</protein>
<name>A0A8E4INL3_ESCFE</name>
<organism evidence="1 2">
    <name type="scientific">Escherichia fergusonii</name>
    <dbReference type="NCBI Taxonomy" id="564"/>
    <lineage>
        <taxon>Bacteria</taxon>
        <taxon>Pseudomonadati</taxon>
        <taxon>Pseudomonadota</taxon>
        <taxon>Gammaproteobacteria</taxon>
        <taxon>Enterobacterales</taxon>
        <taxon>Enterobacteriaceae</taxon>
        <taxon>Escherichia</taxon>
    </lineage>
</organism>
<accession>A0A8E4INL3</accession>
<evidence type="ECO:0000313" key="2">
    <source>
        <dbReference type="Proteomes" id="UP000510927"/>
    </source>
</evidence>
<reference evidence="1 2" key="1">
    <citation type="submission" date="2020-06" db="EMBL/GenBank/DDBJ databases">
        <title>REHAB project genomes.</title>
        <authorList>
            <person name="Shaw L.P."/>
        </authorList>
    </citation>
    <scope>NUCLEOTIDE SEQUENCE [LARGE SCALE GENOMIC DNA]</scope>
    <source>
        <strain evidence="1 2">RHB28-C13</strain>
    </source>
</reference>
<dbReference type="EMBL" id="CP055675">
    <property type="protein sequence ID" value="QLN00828.1"/>
    <property type="molecule type" value="Genomic_DNA"/>
</dbReference>
<evidence type="ECO:0000313" key="1">
    <source>
        <dbReference type="EMBL" id="QLN00828.1"/>
    </source>
</evidence>
<dbReference type="Proteomes" id="UP000510927">
    <property type="component" value="Chromosome"/>
</dbReference>
<gene>
    <name evidence="1" type="ORF">HVY52_13830</name>
</gene>
<evidence type="ECO:0008006" key="3">
    <source>
        <dbReference type="Google" id="ProtNLM"/>
    </source>
</evidence>
<sequence>MKHILERHHPEYWDGSIKTKQSFLNPKISIDDVQTALKDVLYQNRDVLATKGTKGMYQATGTYNGVEYVLGVKNGRIGQFYPL</sequence>